<keyword evidence="4" id="KW-1185">Reference proteome</keyword>
<name>A0ABN3DF18_9MICO</name>
<gene>
    <name evidence="3" type="ORF">GCM10009851_12410</name>
</gene>
<organism evidence="3 4">
    <name type="scientific">Herbiconiux moechotypicola</name>
    <dbReference type="NCBI Taxonomy" id="637393"/>
    <lineage>
        <taxon>Bacteria</taxon>
        <taxon>Bacillati</taxon>
        <taxon>Actinomycetota</taxon>
        <taxon>Actinomycetes</taxon>
        <taxon>Micrococcales</taxon>
        <taxon>Microbacteriaceae</taxon>
        <taxon>Herbiconiux</taxon>
    </lineage>
</organism>
<feature type="domain" description="Periplasmic binding protein" evidence="2">
    <location>
        <begin position="91"/>
        <end position="344"/>
    </location>
</feature>
<comment type="caution">
    <text evidence="3">The sequence shown here is derived from an EMBL/GenBank/DDBJ whole genome shotgun (WGS) entry which is preliminary data.</text>
</comment>
<evidence type="ECO:0000259" key="2">
    <source>
        <dbReference type="Pfam" id="PF13407"/>
    </source>
</evidence>
<evidence type="ECO:0000313" key="3">
    <source>
        <dbReference type="EMBL" id="GAA2229319.1"/>
    </source>
</evidence>
<sequence>MITASTHRGRRSRGLALTGALAALALTLAACSGDSGTAEGTGSASTPAASAGGDSELAQTVAAAQQPLDAYPVPTDPIDDASSLAGKTVYYVPITLQAPSFSVALEGLGAGLEAVGMKLQVCDGKGTPTDISACVTQATEAGAATIIADAIPYGLAGNAFDAAQAAGIPVIIQNQVPDAAHPASDTLAYIEGGGTAMQIALAQWVALDSDGTANLLINQSTDGPSPAAYVEASKTELAKDCPDCTVTVNEISVSSFQLIPSSTSSQLLQNPDIDYVAAQFEQYLQPTQSGVQQSGRADSVKGMTGAAQLGSLQALANDNFLYAAAAQATAYQGWVDADAAMRLTLGLGLPEYVIPIRLFTRESVGDVDLTEDAQNSGEWFGPTSYTDDFLTLWGVA</sequence>
<dbReference type="EMBL" id="BAAAQY010000003">
    <property type="protein sequence ID" value="GAA2229319.1"/>
    <property type="molecule type" value="Genomic_DNA"/>
</dbReference>
<evidence type="ECO:0000313" key="4">
    <source>
        <dbReference type="Proteomes" id="UP001500929"/>
    </source>
</evidence>
<proteinExistence type="predicted"/>
<reference evidence="3 4" key="1">
    <citation type="journal article" date="2019" name="Int. J. Syst. Evol. Microbiol.">
        <title>The Global Catalogue of Microorganisms (GCM) 10K type strain sequencing project: providing services to taxonomists for standard genome sequencing and annotation.</title>
        <authorList>
            <consortium name="The Broad Institute Genomics Platform"/>
            <consortium name="The Broad Institute Genome Sequencing Center for Infectious Disease"/>
            <person name="Wu L."/>
            <person name="Ma J."/>
        </authorList>
    </citation>
    <scope>NUCLEOTIDE SEQUENCE [LARGE SCALE GENOMIC DNA]</scope>
    <source>
        <strain evidence="3 4">JCM 16117</strain>
    </source>
</reference>
<dbReference type="SUPFAM" id="SSF53822">
    <property type="entry name" value="Periplasmic binding protein-like I"/>
    <property type="match status" value="1"/>
</dbReference>
<dbReference type="InterPro" id="IPR025997">
    <property type="entry name" value="SBP_2_dom"/>
</dbReference>
<evidence type="ECO:0000256" key="1">
    <source>
        <dbReference type="SAM" id="SignalP"/>
    </source>
</evidence>
<feature type="signal peptide" evidence="1">
    <location>
        <begin position="1"/>
        <end position="32"/>
    </location>
</feature>
<dbReference type="InterPro" id="IPR028082">
    <property type="entry name" value="Peripla_BP_I"/>
</dbReference>
<dbReference type="Pfam" id="PF13407">
    <property type="entry name" value="Peripla_BP_4"/>
    <property type="match status" value="1"/>
</dbReference>
<accession>A0ABN3DF18</accession>
<dbReference type="Gene3D" id="3.40.50.2300">
    <property type="match status" value="2"/>
</dbReference>
<protein>
    <recommendedName>
        <fullName evidence="2">Periplasmic binding protein domain-containing protein</fullName>
    </recommendedName>
</protein>
<dbReference type="RefSeq" id="WP_259478747.1">
    <property type="nucleotide sequence ID" value="NZ_BAAAQY010000003.1"/>
</dbReference>
<dbReference type="Proteomes" id="UP001500929">
    <property type="component" value="Unassembled WGS sequence"/>
</dbReference>
<keyword evidence="1" id="KW-0732">Signal</keyword>
<feature type="chain" id="PRO_5046455367" description="Periplasmic binding protein domain-containing protein" evidence="1">
    <location>
        <begin position="33"/>
        <end position="396"/>
    </location>
</feature>